<dbReference type="Proteomes" id="UP000186364">
    <property type="component" value="Unassembled WGS sequence"/>
</dbReference>
<dbReference type="AlphaFoldDB" id="A0A1Q9AW05"/>
<reference evidence="3 4" key="1">
    <citation type="submission" date="2016-09" db="EMBL/GenBank/DDBJ databases">
        <title>Rhizobium sp. nov., a novel species isolated from the rice rhizosphere.</title>
        <authorList>
            <person name="Zhao J."/>
            <person name="Zhang X."/>
        </authorList>
    </citation>
    <scope>NUCLEOTIDE SEQUENCE [LARGE SCALE GENOMIC DNA]</scope>
    <source>
        <strain evidence="3 4">1.7048</strain>
    </source>
</reference>
<keyword evidence="2" id="KW-0732">Signal</keyword>
<evidence type="ECO:0000256" key="2">
    <source>
        <dbReference type="SAM" id="SignalP"/>
    </source>
</evidence>
<name>A0A1Q9AW05_9HYPH</name>
<organism evidence="3 4">
    <name type="scientific">Xaviernesmea oryzae</name>
    <dbReference type="NCBI Taxonomy" id="464029"/>
    <lineage>
        <taxon>Bacteria</taxon>
        <taxon>Pseudomonadati</taxon>
        <taxon>Pseudomonadota</taxon>
        <taxon>Alphaproteobacteria</taxon>
        <taxon>Hyphomicrobiales</taxon>
        <taxon>Rhizobiaceae</taxon>
        <taxon>Rhizobium/Agrobacterium group</taxon>
        <taxon>Xaviernesmea</taxon>
    </lineage>
</organism>
<keyword evidence="4" id="KW-1185">Reference proteome</keyword>
<dbReference type="EMBL" id="MKIP01000050">
    <property type="protein sequence ID" value="OLP59660.1"/>
    <property type="molecule type" value="Genomic_DNA"/>
</dbReference>
<comment type="caution">
    <text evidence="3">The sequence shown here is derived from an EMBL/GenBank/DDBJ whole genome shotgun (WGS) entry which is preliminary data.</text>
</comment>
<feature type="signal peptide" evidence="2">
    <location>
        <begin position="1"/>
        <end position="23"/>
    </location>
</feature>
<feature type="chain" id="PRO_5010358851" evidence="2">
    <location>
        <begin position="24"/>
        <end position="148"/>
    </location>
</feature>
<protein>
    <submittedName>
        <fullName evidence="3">Uncharacterized protein</fullName>
    </submittedName>
</protein>
<evidence type="ECO:0000313" key="3">
    <source>
        <dbReference type="EMBL" id="OLP59660.1"/>
    </source>
</evidence>
<dbReference type="RefSeq" id="WP_075628063.1">
    <property type="nucleotide sequence ID" value="NZ_FOAM01000024.1"/>
</dbReference>
<proteinExistence type="predicted"/>
<accession>A0A1Q9AW05</accession>
<evidence type="ECO:0000313" key="4">
    <source>
        <dbReference type="Proteomes" id="UP000186364"/>
    </source>
</evidence>
<sequence length="148" mass="15874">MSACRVLMSAVAISTAFWGQTSAAEGYQLKLSLTSPDARHDPDGVWTDDDLAFIRQTGRAPAIYTARLTTPSGDWLLSQTNGDCNMQGMCTALLVLRKAGTQPLIMANPQLPLGGTAVLSLNYRKLSTEEVDQNGQPIEGSYDVGPLK</sequence>
<feature type="region of interest" description="Disordered" evidence="1">
    <location>
        <begin position="129"/>
        <end position="148"/>
    </location>
</feature>
<evidence type="ECO:0000256" key="1">
    <source>
        <dbReference type="SAM" id="MobiDB-lite"/>
    </source>
</evidence>
<gene>
    <name evidence="3" type="ORF">BJF93_11370</name>
</gene>